<dbReference type="PANTHER" id="PTHR15371:SF0">
    <property type="entry name" value="SD19278P"/>
    <property type="match status" value="1"/>
</dbReference>
<feature type="region of interest" description="Disordered" evidence="5">
    <location>
        <begin position="1"/>
        <end position="36"/>
    </location>
</feature>
<dbReference type="PANTHER" id="PTHR15371">
    <property type="entry name" value="TIM23"/>
    <property type="match status" value="1"/>
</dbReference>
<sequence length="217" mass="22592">MSSNSSEASRSEASSSDNPSEYLRSANFSRADGAPAPENAVTASDFLMAAYDPAKLHPLADLGDKLDYLLLDDDKKSELPGATTAMPSRGWSDDLCYGTGTMYLSGLALGGVWGVREGARRPLAVSNTRLRINSVLNSVTRRGTFIGNSAGVLALIYNGVNSSIDAMRGKHDILGSMGAGAVTGALFKSTAGVKPAIAAATFMSGMAGIWSYVKKSV</sequence>
<keyword evidence="4" id="KW-0472">Membrane</keyword>
<evidence type="ECO:0000256" key="1">
    <source>
        <dbReference type="ARBA" id="ARBA00004141"/>
    </source>
</evidence>
<evidence type="ECO:0000313" key="6">
    <source>
        <dbReference type="EMBL" id="KAF9462954.1"/>
    </source>
</evidence>
<protein>
    <submittedName>
        <fullName evidence="6">Tim17/Tim22/Tim23/Pmp24 family-domain-containing protein</fullName>
    </submittedName>
</protein>
<reference evidence="6" key="1">
    <citation type="submission" date="2020-11" db="EMBL/GenBank/DDBJ databases">
        <authorList>
            <consortium name="DOE Joint Genome Institute"/>
            <person name="Ahrendt S."/>
            <person name="Riley R."/>
            <person name="Andreopoulos W."/>
            <person name="Labutti K."/>
            <person name="Pangilinan J."/>
            <person name="Ruiz-Duenas F.J."/>
            <person name="Barrasa J.M."/>
            <person name="Sanchez-Garcia M."/>
            <person name="Camarero S."/>
            <person name="Miyauchi S."/>
            <person name="Serrano A."/>
            <person name="Linde D."/>
            <person name="Babiker R."/>
            <person name="Drula E."/>
            <person name="Ayuso-Fernandez I."/>
            <person name="Pacheco R."/>
            <person name="Padilla G."/>
            <person name="Ferreira P."/>
            <person name="Barriuso J."/>
            <person name="Kellner H."/>
            <person name="Castanera R."/>
            <person name="Alfaro M."/>
            <person name="Ramirez L."/>
            <person name="Pisabarro A.G."/>
            <person name="Kuo A."/>
            <person name="Tritt A."/>
            <person name="Lipzen A."/>
            <person name="He G."/>
            <person name="Yan M."/>
            <person name="Ng V."/>
            <person name="Cullen D."/>
            <person name="Martin F."/>
            <person name="Rosso M.-N."/>
            <person name="Henrissat B."/>
            <person name="Hibbett D."/>
            <person name="Martinez A.T."/>
            <person name="Grigoriev I.V."/>
        </authorList>
    </citation>
    <scope>NUCLEOTIDE SEQUENCE</scope>
    <source>
        <strain evidence="6">CBS 247.69</strain>
    </source>
</reference>
<gene>
    <name evidence="6" type="ORF">BDZ94DRAFT_660060</name>
</gene>
<accession>A0A9P6CJK6</accession>
<evidence type="ECO:0000256" key="4">
    <source>
        <dbReference type="ARBA" id="ARBA00023136"/>
    </source>
</evidence>
<keyword evidence="7" id="KW-1185">Reference proteome</keyword>
<dbReference type="InterPro" id="IPR045238">
    <property type="entry name" value="Tim23-like"/>
</dbReference>
<dbReference type="GO" id="GO:0008320">
    <property type="term" value="F:protein transmembrane transporter activity"/>
    <property type="evidence" value="ECO:0007669"/>
    <property type="project" value="TreeGrafter"/>
</dbReference>
<comment type="caution">
    <text evidence="6">The sequence shown here is derived from an EMBL/GenBank/DDBJ whole genome shotgun (WGS) entry which is preliminary data.</text>
</comment>
<feature type="compositionally biased region" description="Low complexity" evidence="5">
    <location>
        <begin position="1"/>
        <end position="21"/>
    </location>
</feature>
<name>A0A9P6CJK6_9AGAR</name>
<dbReference type="Pfam" id="PF02466">
    <property type="entry name" value="Tim17"/>
    <property type="match status" value="1"/>
</dbReference>
<proteinExistence type="predicted"/>
<dbReference type="GO" id="GO:0030150">
    <property type="term" value="P:protein import into mitochondrial matrix"/>
    <property type="evidence" value="ECO:0007669"/>
    <property type="project" value="TreeGrafter"/>
</dbReference>
<evidence type="ECO:0000313" key="7">
    <source>
        <dbReference type="Proteomes" id="UP000807353"/>
    </source>
</evidence>
<keyword evidence="2" id="KW-0812">Transmembrane</keyword>
<comment type="subcellular location">
    <subcellularLocation>
        <location evidence="1">Membrane</location>
        <topology evidence="1">Multi-pass membrane protein</topology>
    </subcellularLocation>
</comment>
<dbReference type="OrthoDB" id="159299at2759"/>
<dbReference type="AlphaFoldDB" id="A0A9P6CJK6"/>
<evidence type="ECO:0000256" key="2">
    <source>
        <dbReference type="ARBA" id="ARBA00022692"/>
    </source>
</evidence>
<dbReference type="EMBL" id="MU150267">
    <property type="protein sequence ID" value="KAF9462954.1"/>
    <property type="molecule type" value="Genomic_DNA"/>
</dbReference>
<evidence type="ECO:0000256" key="5">
    <source>
        <dbReference type="SAM" id="MobiDB-lite"/>
    </source>
</evidence>
<organism evidence="6 7">
    <name type="scientific">Collybia nuda</name>
    <dbReference type="NCBI Taxonomy" id="64659"/>
    <lineage>
        <taxon>Eukaryota</taxon>
        <taxon>Fungi</taxon>
        <taxon>Dikarya</taxon>
        <taxon>Basidiomycota</taxon>
        <taxon>Agaricomycotina</taxon>
        <taxon>Agaricomycetes</taxon>
        <taxon>Agaricomycetidae</taxon>
        <taxon>Agaricales</taxon>
        <taxon>Tricholomatineae</taxon>
        <taxon>Clitocybaceae</taxon>
        <taxon>Collybia</taxon>
    </lineage>
</organism>
<dbReference type="GO" id="GO:0005744">
    <property type="term" value="C:TIM23 mitochondrial import inner membrane translocase complex"/>
    <property type="evidence" value="ECO:0007669"/>
    <property type="project" value="TreeGrafter"/>
</dbReference>
<keyword evidence="3" id="KW-1133">Transmembrane helix</keyword>
<evidence type="ECO:0000256" key="3">
    <source>
        <dbReference type="ARBA" id="ARBA00022989"/>
    </source>
</evidence>
<dbReference type="Proteomes" id="UP000807353">
    <property type="component" value="Unassembled WGS sequence"/>
</dbReference>